<gene>
    <name evidence="3" type="ORF">GTP56_21255</name>
</gene>
<dbReference type="InterPro" id="IPR001638">
    <property type="entry name" value="Solute-binding_3/MltF_N"/>
</dbReference>
<dbReference type="EMBL" id="WWCR01000027">
    <property type="protein sequence ID" value="MYM74702.1"/>
    <property type="molecule type" value="Genomic_DNA"/>
</dbReference>
<accession>A0A7X4H5I4</accession>
<comment type="caution">
    <text evidence="3">The sequence shown here is derived from an EMBL/GenBank/DDBJ whole genome shotgun (WGS) entry which is preliminary data.</text>
</comment>
<organism evidence="3 4">
    <name type="scientific">Duganella margarita</name>
    <dbReference type="NCBI Taxonomy" id="2692170"/>
    <lineage>
        <taxon>Bacteria</taxon>
        <taxon>Pseudomonadati</taxon>
        <taxon>Pseudomonadota</taxon>
        <taxon>Betaproteobacteria</taxon>
        <taxon>Burkholderiales</taxon>
        <taxon>Oxalobacteraceae</taxon>
        <taxon>Telluria group</taxon>
        <taxon>Duganella</taxon>
    </lineage>
</organism>
<feature type="signal peptide" evidence="1">
    <location>
        <begin position="1"/>
        <end position="18"/>
    </location>
</feature>
<proteinExistence type="predicted"/>
<protein>
    <submittedName>
        <fullName evidence="3">Transporter substrate-binding domain-containing protein</fullName>
    </submittedName>
</protein>
<feature type="chain" id="PRO_5030713083" evidence="1">
    <location>
        <begin position="19"/>
        <end position="251"/>
    </location>
</feature>
<dbReference type="PANTHER" id="PTHR38834">
    <property type="entry name" value="PERIPLASMIC SUBSTRATE BINDING PROTEIN FAMILY 3"/>
    <property type="match status" value="1"/>
</dbReference>
<evidence type="ECO:0000259" key="2">
    <source>
        <dbReference type="Pfam" id="PF00497"/>
    </source>
</evidence>
<reference evidence="3 4" key="1">
    <citation type="submission" date="2019-12" db="EMBL/GenBank/DDBJ databases">
        <title>Novel species isolated from a subtropical stream in China.</title>
        <authorList>
            <person name="Lu H."/>
        </authorList>
    </citation>
    <scope>NUCLEOTIDE SEQUENCE [LARGE SCALE GENOMIC DNA]</scope>
    <source>
        <strain evidence="3 4">FT134W</strain>
    </source>
</reference>
<dbReference type="Gene3D" id="3.40.190.10">
    <property type="entry name" value="Periplasmic binding protein-like II"/>
    <property type="match status" value="2"/>
</dbReference>
<name>A0A7X4H5I4_9BURK</name>
<dbReference type="PANTHER" id="PTHR38834:SF3">
    <property type="entry name" value="SOLUTE-BINDING PROTEIN FAMILY 3_N-TERMINAL DOMAIN-CONTAINING PROTEIN"/>
    <property type="match status" value="1"/>
</dbReference>
<dbReference type="SUPFAM" id="SSF53850">
    <property type="entry name" value="Periplasmic binding protein-like II"/>
    <property type="match status" value="1"/>
</dbReference>
<evidence type="ECO:0000313" key="3">
    <source>
        <dbReference type="EMBL" id="MYM74702.1"/>
    </source>
</evidence>
<evidence type="ECO:0000313" key="4">
    <source>
        <dbReference type="Proteomes" id="UP000469734"/>
    </source>
</evidence>
<dbReference type="Proteomes" id="UP000469734">
    <property type="component" value="Unassembled WGS sequence"/>
</dbReference>
<evidence type="ECO:0000256" key="1">
    <source>
        <dbReference type="SAM" id="SignalP"/>
    </source>
</evidence>
<dbReference type="Pfam" id="PF00497">
    <property type="entry name" value="SBP_bac_3"/>
    <property type="match status" value="1"/>
</dbReference>
<sequence length="251" mass="27916">MIRLVCALSWLLAGMAAAAPLKIYGMDSAPVSFMRHGQADGLVVELAAAIQQRLGQRDPIEIVPWARANTLALTEPGVLLLSIVRTRAREHTMHFVGPLFNTWVTAFALKGKAAEWQRDHTNLHKLRAGARRGSVFVSLPVAQGYNVVDQTNTSVTAARMLMNQRFDLWFDGEELYGDALRRAGYQPSEVEVAFRLDPMQVYFAFSKGTPAATVQAWDNALGEMKRNGSFLKIYRKWLPAHQLPADVAQSH</sequence>
<feature type="domain" description="Solute-binding protein family 3/N-terminal" evidence="2">
    <location>
        <begin position="27"/>
        <end position="239"/>
    </location>
</feature>
<keyword evidence="1" id="KW-0732">Signal</keyword>
<dbReference type="AlphaFoldDB" id="A0A7X4H5I4"/>